<feature type="domain" description="O-methyltransferase C-terminal" evidence="5">
    <location>
        <begin position="138"/>
        <end position="350"/>
    </location>
</feature>
<evidence type="ECO:0000256" key="1">
    <source>
        <dbReference type="ARBA" id="ARBA00022603"/>
    </source>
</evidence>
<feature type="active site" description="Proton acceptor" evidence="4">
    <location>
        <position position="280"/>
    </location>
</feature>
<keyword evidence="2 7" id="KW-0808">Transferase</keyword>
<dbReference type="AlphaFoldDB" id="A0A2S6HBX8"/>
<dbReference type="InterPro" id="IPR016461">
    <property type="entry name" value="COMT-like"/>
</dbReference>
<reference evidence="7 8" key="1">
    <citation type="submission" date="2018-02" db="EMBL/GenBank/DDBJ databases">
        <title>Subsurface microbial communities from deep shales in Ohio and West Virginia, USA.</title>
        <authorList>
            <person name="Wrighton K."/>
        </authorList>
    </citation>
    <scope>NUCLEOTIDE SEQUENCE [LARGE SCALE GENOMIC DNA]</scope>
    <source>
        <strain evidence="7 8">OWC-DMM</strain>
    </source>
</reference>
<dbReference type="Gene3D" id="3.40.50.150">
    <property type="entry name" value="Vaccinia Virus protein VP39"/>
    <property type="match status" value="1"/>
</dbReference>
<dbReference type="SUPFAM" id="SSF46785">
    <property type="entry name" value="Winged helix' DNA-binding domain"/>
    <property type="match status" value="1"/>
</dbReference>
<keyword evidence="1 7" id="KW-0489">Methyltransferase</keyword>
<organism evidence="7 8">
    <name type="scientific">Methylobacter tundripaludum</name>
    <dbReference type="NCBI Taxonomy" id="173365"/>
    <lineage>
        <taxon>Bacteria</taxon>
        <taxon>Pseudomonadati</taxon>
        <taxon>Pseudomonadota</taxon>
        <taxon>Gammaproteobacteria</taxon>
        <taxon>Methylococcales</taxon>
        <taxon>Methylococcaceae</taxon>
        <taxon>Methylobacter</taxon>
    </lineage>
</organism>
<comment type="caution">
    <text evidence="7">The sequence shown here is derived from an EMBL/GenBank/DDBJ whole genome shotgun (WGS) entry which is preliminary data.</text>
</comment>
<evidence type="ECO:0000259" key="5">
    <source>
        <dbReference type="Pfam" id="PF00891"/>
    </source>
</evidence>
<dbReference type="SUPFAM" id="SSF53335">
    <property type="entry name" value="S-adenosyl-L-methionine-dependent methyltransferases"/>
    <property type="match status" value="1"/>
</dbReference>
<evidence type="ECO:0000256" key="4">
    <source>
        <dbReference type="PIRSR" id="PIRSR005739-1"/>
    </source>
</evidence>
<dbReference type="InterPro" id="IPR012967">
    <property type="entry name" value="COMT_dimerisation"/>
</dbReference>
<dbReference type="GO" id="GO:0046983">
    <property type="term" value="F:protein dimerization activity"/>
    <property type="evidence" value="ECO:0007669"/>
    <property type="project" value="InterPro"/>
</dbReference>
<proteinExistence type="predicted"/>
<dbReference type="PANTHER" id="PTHR43712">
    <property type="entry name" value="PUTATIVE (AFU_ORTHOLOGUE AFUA_4G14580)-RELATED"/>
    <property type="match status" value="1"/>
</dbReference>
<name>A0A2S6HBX8_9GAMM</name>
<dbReference type="EMBL" id="PTIZ01000007">
    <property type="protein sequence ID" value="PPK74995.1"/>
    <property type="molecule type" value="Genomic_DNA"/>
</dbReference>
<sequence>MSLQKKSGSVRRFAKLMKFAAWLQNIPNKLTPPPFRLIQIGSAFWQSRALHVAVRLDIASVLGDEHLAVDFIAARVSAQSDAIYRLLRMLTAMGVFEEKSPRVFKNNALSNHLREDNPKNVRAMILMHNSIEMSRPWFEQLEQGVRSGEAPFQISHGRELYAYMDDHAEFDALFARAMDSVEALMGDSFATDFDWGRFDRIIDVGGSKGSKSLAILKRHPQLTALVFDRNQVIQTAASYWVGKASPTLLSRLTFQAGDLLESVPAAKNDKDIYLLSAVLHGMDDQNCVKVLRNLVAASAVTGARIVLMELVVPELKADFSSAAFDMQMFMATRGRERTLHEWQSLFDQSGLALEELVGLQSLGKMLVLRPKVPLS</sequence>
<gene>
    <name evidence="7" type="ORF">B0F87_107238</name>
</gene>
<keyword evidence="3" id="KW-0949">S-adenosyl-L-methionine</keyword>
<evidence type="ECO:0000313" key="7">
    <source>
        <dbReference type="EMBL" id="PPK74995.1"/>
    </source>
</evidence>
<dbReference type="InterPro" id="IPR036388">
    <property type="entry name" value="WH-like_DNA-bd_sf"/>
</dbReference>
<dbReference type="PANTHER" id="PTHR43712:SF2">
    <property type="entry name" value="O-METHYLTRANSFERASE CICE"/>
    <property type="match status" value="1"/>
</dbReference>
<dbReference type="RefSeq" id="WP_104429493.1">
    <property type="nucleotide sequence ID" value="NZ_PTIZ01000007.1"/>
</dbReference>
<evidence type="ECO:0000256" key="2">
    <source>
        <dbReference type="ARBA" id="ARBA00022679"/>
    </source>
</evidence>
<protein>
    <submittedName>
        <fullName evidence="7">Methyltransferase family protein</fullName>
    </submittedName>
</protein>
<dbReference type="GO" id="GO:0008171">
    <property type="term" value="F:O-methyltransferase activity"/>
    <property type="evidence" value="ECO:0007669"/>
    <property type="project" value="InterPro"/>
</dbReference>
<dbReference type="GO" id="GO:0032259">
    <property type="term" value="P:methylation"/>
    <property type="evidence" value="ECO:0007669"/>
    <property type="project" value="UniProtKB-KW"/>
</dbReference>
<dbReference type="Pfam" id="PF08100">
    <property type="entry name" value="Dimerisation"/>
    <property type="match status" value="1"/>
</dbReference>
<evidence type="ECO:0000259" key="6">
    <source>
        <dbReference type="Pfam" id="PF08100"/>
    </source>
</evidence>
<dbReference type="InterPro" id="IPR001077">
    <property type="entry name" value="COMT_C"/>
</dbReference>
<accession>A0A2S6HBX8</accession>
<feature type="domain" description="O-methyltransferase dimerisation" evidence="6">
    <location>
        <begin position="42"/>
        <end position="113"/>
    </location>
</feature>
<dbReference type="InterPro" id="IPR029063">
    <property type="entry name" value="SAM-dependent_MTases_sf"/>
</dbReference>
<dbReference type="Proteomes" id="UP000240010">
    <property type="component" value="Unassembled WGS sequence"/>
</dbReference>
<dbReference type="Gene3D" id="1.10.10.10">
    <property type="entry name" value="Winged helix-like DNA-binding domain superfamily/Winged helix DNA-binding domain"/>
    <property type="match status" value="1"/>
</dbReference>
<dbReference type="InterPro" id="IPR036390">
    <property type="entry name" value="WH_DNA-bd_sf"/>
</dbReference>
<dbReference type="PROSITE" id="PS51683">
    <property type="entry name" value="SAM_OMT_II"/>
    <property type="match status" value="1"/>
</dbReference>
<evidence type="ECO:0000256" key="3">
    <source>
        <dbReference type="ARBA" id="ARBA00022691"/>
    </source>
</evidence>
<evidence type="ECO:0000313" key="8">
    <source>
        <dbReference type="Proteomes" id="UP000240010"/>
    </source>
</evidence>
<dbReference type="Pfam" id="PF00891">
    <property type="entry name" value="Methyltransf_2"/>
    <property type="match status" value="1"/>
</dbReference>
<dbReference type="PIRSF" id="PIRSF005739">
    <property type="entry name" value="O-mtase"/>
    <property type="match status" value="1"/>
</dbReference>